<evidence type="ECO:0000313" key="2">
    <source>
        <dbReference type="Proteomes" id="UP000183400"/>
    </source>
</evidence>
<dbReference type="RefSeq" id="WP_143030510.1">
    <property type="nucleotide sequence ID" value="NZ_FNNP01000001.1"/>
</dbReference>
<dbReference type="OrthoDB" id="7709453at2"/>
<name>A0A1H2T5F3_9RHOB</name>
<keyword evidence="2" id="KW-1185">Reference proteome</keyword>
<sequence>MTDRTATFTNSPMAARKSTLDQRIKELRAREPVDINHGEALLLQGIATASLRKQLIAQRKIDLD</sequence>
<evidence type="ECO:0000313" key="1">
    <source>
        <dbReference type="EMBL" id="SDW39156.1"/>
    </source>
</evidence>
<organism evidence="1 2">
    <name type="scientific">Ruegeria halocynthiae</name>
    <dbReference type="NCBI Taxonomy" id="985054"/>
    <lineage>
        <taxon>Bacteria</taxon>
        <taxon>Pseudomonadati</taxon>
        <taxon>Pseudomonadota</taxon>
        <taxon>Alphaproteobacteria</taxon>
        <taxon>Rhodobacterales</taxon>
        <taxon>Roseobacteraceae</taxon>
        <taxon>Ruegeria</taxon>
    </lineage>
</organism>
<accession>A0A1H2T5F3</accession>
<gene>
    <name evidence="1" type="ORF">SAMN05444358_101700</name>
</gene>
<dbReference type="STRING" id="985054.SAMN05444358_101700"/>
<dbReference type="AlphaFoldDB" id="A0A1H2T5F3"/>
<reference evidence="2" key="1">
    <citation type="submission" date="2016-10" db="EMBL/GenBank/DDBJ databases">
        <authorList>
            <person name="Varghese N."/>
            <person name="Submissions S."/>
        </authorList>
    </citation>
    <scope>NUCLEOTIDE SEQUENCE [LARGE SCALE GENOMIC DNA]</scope>
    <source>
        <strain evidence="2">DSM 27839</strain>
    </source>
</reference>
<protein>
    <submittedName>
        <fullName evidence="1">Uncharacterized protein</fullName>
    </submittedName>
</protein>
<proteinExistence type="predicted"/>
<dbReference type="EMBL" id="FNNP01000001">
    <property type="protein sequence ID" value="SDW39156.1"/>
    <property type="molecule type" value="Genomic_DNA"/>
</dbReference>
<dbReference type="Proteomes" id="UP000183400">
    <property type="component" value="Unassembled WGS sequence"/>
</dbReference>